<feature type="transmembrane region" description="Helical" evidence="2">
    <location>
        <begin position="306"/>
        <end position="326"/>
    </location>
</feature>
<proteinExistence type="predicted"/>
<feature type="transmembrane region" description="Helical" evidence="2">
    <location>
        <begin position="168"/>
        <end position="192"/>
    </location>
</feature>
<feature type="transmembrane region" description="Helical" evidence="2">
    <location>
        <begin position="213"/>
        <end position="236"/>
    </location>
</feature>
<feature type="transmembrane region" description="Helical" evidence="2">
    <location>
        <begin position="57"/>
        <end position="75"/>
    </location>
</feature>
<feature type="region of interest" description="Disordered" evidence="1">
    <location>
        <begin position="592"/>
        <end position="621"/>
    </location>
</feature>
<evidence type="ECO:0000256" key="1">
    <source>
        <dbReference type="SAM" id="MobiDB-lite"/>
    </source>
</evidence>
<dbReference type="Proteomes" id="UP000250088">
    <property type="component" value="Chromosome"/>
</dbReference>
<protein>
    <submittedName>
        <fullName evidence="3">Uncharacterized protein</fullName>
    </submittedName>
</protein>
<feature type="transmembrane region" description="Helical" evidence="2">
    <location>
        <begin position="28"/>
        <end position="45"/>
    </location>
</feature>
<feature type="transmembrane region" description="Helical" evidence="2">
    <location>
        <begin position="81"/>
        <end position="108"/>
    </location>
</feature>
<dbReference type="AlphaFoldDB" id="A0A2Z2HSQ9"/>
<feature type="transmembrane region" description="Helical" evidence="2">
    <location>
        <begin position="488"/>
        <end position="509"/>
    </location>
</feature>
<dbReference type="Pfam" id="PF24363">
    <property type="entry name" value="DUF7519"/>
    <property type="match status" value="1"/>
</dbReference>
<feature type="transmembrane region" description="Helical" evidence="2">
    <location>
        <begin position="398"/>
        <end position="416"/>
    </location>
</feature>
<dbReference type="InterPro" id="IPR055941">
    <property type="entry name" value="DUF7519"/>
</dbReference>
<evidence type="ECO:0000256" key="2">
    <source>
        <dbReference type="SAM" id="Phobius"/>
    </source>
</evidence>
<keyword evidence="2" id="KW-0472">Membrane</keyword>
<organism evidence="3 4">
    <name type="scientific">Natrarchaeobaculum aegyptiacum</name>
    <dbReference type="NCBI Taxonomy" id="745377"/>
    <lineage>
        <taxon>Archaea</taxon>
        <taxon>Methanobacteriati</taxon>
        <taxon>Methanobacteriota</taxon>
        <taxon>Stenosarchaea group</taxon>
        <taxon>Halobacteria</taxon>
        <taxon>Halobacteriales</taxon>
        <taxon>Natrialbaceae</taxon>
        <taxon>Natrarchaeobaculum</taxon>
    </lineage>
</organism>
<keyword evidence="2" id="KW-1133">Transmembrane helix</keyword>
<feature type="transmembrane region" description="Helical" evidence="2">
    <location>
        <begin position="458"/>
        <end position="482"/>
    </location>
</feature>
<dbReference type="Gene3D" id="1.10.150.20">
    <property type="entry name" value="5' to 3' exonuclease, C-terminal subdomain"/>
    <property type="match status" value="1"/>
</dbReference>
<evidence type="ECO:0000313" key="4">
    <source>
        <dbReference type="Proteomes" id="UP000250088"/>
    </source>
</evidence>
<gene>
    <name evidence="3" type="ORF">B1756_08655</name>
</gene>
<feature type="transmembrane region" description="Helical" evidence="2">
    <location>
        <begin position="274"/>
        <end position="294"/>
    </location>
</feature>
<feature type="transmembrane region" description="Helical" evidence="2">
    <location>
        <begin position="115"/>
        <end position="134"/>
    </location>
</feature>
<dbReference type="EMBL" id="CP019893">
    <property type="protein sequence ID" value="ARS89803.1"/>
    <property type="molecule type" value="Genomic_DNA"/>
</dbReference>
<reference evidence="4" key="1">
    <citation type="submission" date="2017-02" db="EMBL/GenBank/DDBJ databases">
        <title>Natronthermophilus aegyptiacus gen. nov.,sp. nov., an aerobic, extremely halophilic alkalithermophilic archaeon isolated from the athalassohaline Wadi An Natrun, Egypt.</title>
        <authorList>
            <person name="Zhao B."/>
        </authorList>
    </citation>
    <scope>NUCLEOTIDE SEQUENCE [LARGE SCALE GENOMIC DNA]</scope>
    <source>
        <strain evidence="4">JW/NM-HA 15</strain>
    </source>
</reference>
<evidence type="ECO:0000313" key="3">
    <source>
        <dbReference type="EMBL" id="ARS89803.1"/>
    </source>
</evidence>
<feature type="transmembrane region" description="Helical" evidence="2">
    <location>
        <begin position="363"/>
        <end position="386"/>
    </location>
</feature>
<dbReference type="KEGG" id="naj:B1756_08655"/>
<name>A0A2Z2HSQ9_9EURY</name>
<dbReference type="InterPro" id="IPR010995">
    <property type="entry name" value="DNA_repair_Rad51/TF_NusA_a-hlx"/>
</dbReference>
<accession>A0A2Z2HSQ9</accession>
<sequence>MAAIATIFATVVGVTVLAIGADALLPGIVAAVAGCLLTGLVTAANRRTPGGRAVGGVLTVLAAVSLTGAIGLAALEGGEPFALIARSAVVVTIALAAFGATATVTGAIGDGAVRAAIPIAVATSIPIAVVSALYTEALRSIWLERDVGGVDANTVTGPLLTPEPGTGALVTFVLVLTGTLWLVSVVVSRLPIPDLVPRDRREDARERIAAIRSATRWSGLAALSFGLAIAATIAVADSIVETVEDHADSYASQVELALEGLESLSIALAATPALRLPLVAIVATFVVLYAVSRLPILHRVRHSRLLPWLPVFTGGAIVALVLIAAYPPVFESMLRPALADLGFASREDGLEEPASLLAPPNGVAVAAVATTAVVGLVTGVLGSIWLTGAVALLPDRAAPGALGAGALVLGSVFVALGGATTLVIVLPVACAIVAWDAASYGVAITDELARDAPVRRPALVHVTGTAVVAAVSVAFVLGLRVAAQAVTVQTGITIVLSLTVALLAVWIVLKRRAVRTGRVAEPDAGGRSAGDPRPVTSTTIPVLDDVEARNLRATGFETVGDLEAATPEEISRIGQIEPRKAEAIDRALRDLRRDRELLGDSPDPADSTGPTDPENETNWQN</sequence>
<dbReference type="SUPFAM" id="SSF47794">
    <property type="entry name" value="Rad51 N-terminal domain-like"/>
    <property type="match status" value="1"/>
</dbReference>
<feature type="region of interest" description="Disordered" evidence="1">
    <location>
        <begin position="519"/>
        <end position="538"/>
    </location>
</feature>
<dbReference type="GO" id="GO:0000166">
    <property type="term" value="F:nucleotide binding"/>
    <property type="evidence" value="ECO:0007669"/>
    <property type="project" value="InterPro"/>
</dbReference>
<keyword evidence="4" id="KW-1185">Reference proteome</keyword>
<feature type="transmembrane region" description="Helical" evidence="2">
    <location>
        <begin position="422"/>
        <end position="446"/>
    </location>
</feature>
<keyword evidence="2" id="KW-0812">Transmembrane</keyword>